<dbReference type="InterPro" id="IPR000477">
    <property type="entry name" value="RT_dom"/>
</dbReference>
<feature type="region of interest" description="Disordered" evidence="3">
    <location>
        <begin position="868"/>
        <end position="887"/>
    </location>
</feature>
<dbReference type="InterPro" id="IPR051320">
    <property type="entry name" value="Viral_Replic_Matur_Polypro"/>
</dbReference>
<reference evidence="5" key="2">
    <citation type="submission" date="2025-09" db="UniProtKB">
        <authorList>
            <consortium name="Ensembl"/>
        </authorList>
    </citation>
    <scope>IDENTIFICATION</scope>
</reference>
<keyword evidence="6" id="KW-1185">Reference proteome</keyword>
<evidence type="ECO:0000256" key="1">
    <source>
        <dbReference type="ARBA" id="ARBA00010879"/>
    </source>
</evidence>
<dbReference type="GO" id="GO:0004523">
    <property type="term" value="F:RNA-DNA hybrid ribonuclease activity"/>
    <property type="evidence" value="ECO:0007669"/>
    <property type="project" value="UniProtKB-EC"/>
</dbReference>
<dbReference type="InterPro" id="IPR043128">
    <property type="entry name" value="Rev_trsase/Diguanyl_cyclase"/>
</dbReference>
<dbReference type="SUPFAM" id="SSF56672">
    <property type="entry name" value="DNA/RNA polymerases"/>
    <property type="match status" value="1"/>
</dbReference>
<feature type="region of interest" description="Disordered" evidence="3">
    <location>
        <begin position="1"/>
        <end position="179"/>
    </location>
</feature>
<dbReference type="Gene3D" id="3.10.10.10">
    <property type="entry name" value="HIV Type 1 Reverse Transcriptase, subunit A, domain 1"/>
    <property type="match status" value="1"/>
</dbReference>
<evidence type="ECO:0000313" key="5">
    <source>
        <dbReference type="Ensembl" id="ENSCRFP00000007180.1"/>
    </source>
</evidence>
<dbReference type="InterPro" id="IPR041577">
    <property type="entry name" value="RT_RNaseH_2"/>
</dbReference>
<name>A0A8C3QJN0_9PASS</name>
<comment type="similarity">
    <text evidence="1">Belongs to the beta type-B retroviral polymerase family. HERV class-II K(HML-2) pol subfamily.</text>
</comment>
<dbReference type="EC" id="3.1.26.4" evidence="2"/>
<dbReference type="InterPro" id="IPR043502">
    <property type="entry name" value="DNA/RNA_pol_sf"/>
</dbReference>
<evidence type="ECO:0000256" key="2">
    <source>
        <dbReference type="ARBA" id="ARBA00012180"/>
    </source>
</evidence>
<dbReference type="Pfam" id="PF17919">
    <property type="entry name" value="RT_RNaseH_2"/>
    <property type="match status" value="1"/>
</dbReference>
<reference evidence="5" key="1">
    <citation type="submission" date="2025-08" db="UniProtKB">
        <authorList>
            <consortium name="Ensembl"/>
        </authorList>
    </citation>
    <scope>IDENTIFICATION</scope>
</reference>
<feature type="compositionally biased region" description="Acidic residues" evidence="3">
    <location>
        <begin position="164"/>
        <end position="174"/>
    </location>
</feature>
<dbReference type="AlphaFoldDB" id="A0A8C3QJN0"/>
<accession>A0A8C3QJN0</accession>
<feature type="compositionally biased region" description="Basic and acidic residues" evidence="3">
    <location>
        <begin position="43"/>
        <end position="55"/>
    </location>
</feature>
<dbReference type="Gene3D" id="3.30.70.270">
    <property type="match status" value="1"/>
</dbReference>
<dbReference type="PROSITE" id="PS50878">
    <property type="entry name" value="RT_POL"/>
    <property type="match status" value="1"/>
</dbReference>
<organism evidence="5 6">
    <name type="scientific">Cyanoderma ruficeps</name>
    <name type="common">rufous-capped babbler</name>
    <dbReference type="NCBI Taxonomy" id="181631"/>
    <lineage>
        <taxon>Eukaryota</taxon>
        <taxon>Metazoa</taxon>
        <taxon>Chordata</taxon>
        <taxon>Craniata</taxon>
        <taxon>Vertebrata</taxon>
        <taxon>Euteleostomi</taxon>
        <taxon>Archelosauria</taxon>
        <taxon>Archosauria</taxon>
        <taxon>Dinosauria</taxon>
        <taxon>Saurischia</taxon>
        <taxon>Theropoda</taxon>
        <taxon>Coelurosauria</taxon>
        <taxon>Aves</taxon>
        <taxon>Neognathae</taxon>
        <taxon>Neoaves</taxon>
        <taxon>Telluraves</taxon>
        <taxon>Australaves</taxon>
        <taxon>Passeriformes</taxon>
        <taxon>Sylvioidea</taxon>
        <taxon>Timaliidae</taxon>
        <taxon>Cyanoderma</taxon>
    </lineage>
</organism>
<dbReference type="Pfam" id="PF00078">
    <property type="entry name" value="RVT_1"/>
    <property type="match status" value="1"/>
</dbReference>
<dbReference type="Ensembl" id="ENSCRFT00000007437.1">
    <property type="protein sequence ID" value="ENSCRFP00000007180.1"/>
    <property type="gene ID" value="ENSCRFG00000005663.1"/>
</dbReference>
<dbReference type="Gene3D" id="1.10.340.70">
    <property type="match status" value="1"/>
</dbReference>
<evidence type="ECO:0000256" key="3">
    <source>
        <dbReference type="SAM" id="MobiDB-lite"/>
    </source>
</evidence>
<feature type="compositionally biased region" description="Acidic residues" evidence="3">
    <location>
        <begin position="119"/>
        <end position="128"/>
    </location>
</feature>
<feature type="compositionally biased region" description="Basic and acidic residues" evidence="3">
    <location>
        <begin position="87"/>
        <end position="96"/>
    </location>
</feature>
<dbReference type="Pfam" id="PF17921">
    <property type="entry name" value="Integrase_H2C2"/>
    <property type="match status" value="1"/>
</dbReference>
<sequence length="1187" mass="131584">MDRRIFPERSPGSAGPRQPDLDLDPEEFSRLCLHRQRPGNGRDGIHPSRGSRESCGDTGTPGEPRSRRHAGAQREKVENTPGGIRPLGKDFRDEPAVPRQARNGKAPRERMEQPRAGSSEDEEGEPSWDGDAAAATAAGPELGAPAGNGGIRVGMVRASGNAESGEEDEGSEDSGWDRDWYWEPESEREAAAVAVCTLQSPEPGALQEEFPEVWARSGLDCGLLAQEERLDGDPVPFQPQPRLPAEEERRMAELLREYLREGIVEEGTSRSNNPLVLRRKPKGGGWRLGLDCRALNAATPAGPRERPDRAGILASVHPRSRFFSVLDLCSACLAVPLASASRPRFAFTFRGRQFVFARLPPGFRDTNSILHRRVAAVLARLEPEPGAAPGAAPGVFHYYDDILITGKGRRQAESRTRRVLELIRSAGFKVNRDKAQLVRRRVNYLGVTLGAEGRGLPEEKVREICAECDAPGPWDPRRLRSVLKKLESRQEFIPDFWELALPLQREGERGRGWRRDQRERLRRLRERLEAAPVLCFPLRSRPFLVRLRVHEETAGAALLQEKAGTLLPVGYHSHRLSGRDLSRWDAWRQAALRAVRAFQTLTGSAPIVIQDPNGNYLLRGQEFITEGSVTDGSRLPEPWTLLAAIRGPEPRESRRVAIPPAPPLGQLPPDVPRANVWFLGMEKGLFPCTSVGFGAANLEGRRMDGVSGRGVVEDAALEALREILEQHRSRFPLFLYCNCPGLAALLETRARGRDPRGNTWPRVLRWLRAFPGVLRVREVGSVGTAEGAEPLERERLEKLIEGARVLACITRSSWIIWEPSRPERQEIVAWCHQSRHEGVERSLKRVWEVEHWGSSRQDVTRWVRSCPTCRESDPHPDPDPAPQRAEGPWSRLRIGLCGALPSSPEGFGALLVVQDELSGWLDAFPLRRLAPADVSRTLLREVFGRLGKVGSVLPAPAPAWLRRSLEEIPLRSFWSRLERAEEPPAAAAALARAARAAGEGWAGMLPLILAAVRSQWIDTERLLPLLCVPGLPLELCWEWPGREPPCGNQPCPGNHPCPGNDPSFGNDPPFGNDLCPGSDPSCRNDPSFGNDLCPGSDPSCGNELSRLRGMRLLPGYRERVEAALRMDLDSRPGIEICQARDWGTPDPGSEYARGRVRVRWIRDWILPGHELRGAGSGIAACWTQAPP</sequence>
<evidence type="ECO:0000313" key="6">
    <source>
        <dbReference type="Proteomes" id="UP000694396"/>
    </source>
</evidence>
<feature type="domain" description="Reverse transcriptase" evidence="4">
    <location>
        <begin position="259"/>
        <end position="449"/>
    </location>
</feature>
<dbReference type="PANTHER" id="PTHR33064">
    <property type="entry name" value="POL PROTEIN"/>
    <property type="match status" value="1"/>
</dbReference>
<feature type="compositionally biased region" description="Low complexity" evidence="3">
    <location>
        <begin position="130"/>
        <end position="145"/>
    </location>
</feature>
<dbReference type="InterPro" id="IPR041588">
    <property type="entry name" value="Integrase_H2C2"/>
</dbReference>
<evidence type="ECO:0000259" key="4">
    <source>
        <dbReference type="PROSITE" id="PS50878"/>
    </source>
</evidence>
<dbReference type="Proteomes" id="UP000694396">
    <property type="component" value="Unplaced"/>
</dbReference>
<dbReference type="PANTHER" id="PTHR33064:SF29">
    <property type="entry name" value="PEPTIDASE A2 DOMAIN-CONTAINING PROTEIN-RELATED"/>
    <property type="match status" value="1"/>
</dbReference>
<proteinExistence type="inferred from homology"/>
<protein>
    <recommendedName>
        <fullName evidence="2">ribonuclease H</fullName>
        <ecNumber evidence="2">3.1.26.4</ecNumber>
    </recommendedName>
</protein>